<organism evidence="1 2">
    <name type="scientific">Kordia antarctica</name>
    <dbReference type="NCBI Taxonomy" id="1218801"/>
    <lineage>
        <taxon>Bacteria</taxon>
        <taxon>Pseudomonadati</taxon>
        <taxon>Bacteroidota</taxon>
        <taxon>Flavobacteriia</taxon>
        <taxon>Flavobacteriales</taxon>
        <taxon>Flavobacteriaceae</taxon>
        <taxon>Kordia</taxon>
    </lineage>
</organism>
<sequence length="48" mass="5129">MKKKNLQSLKLNKMTISLATIIDLKGGGVTAGSDCVSECLGHECQVHK</sequence>
<accession>A0A7L4ZDM4</accession>
<reference evidence="1 2" key="1">
    <citation type="journal article" date="2013" name="Int. J. Syst. Evol. Microbiol.">
        <title>Kordia antarctica sp. nov., isolated from Antarctic seawater.</title>
        <authorList>
            <person name="Baek K."/>
            <person name="Choi A."/>
            <person name="Kang I."/>
            <person name="Lee K."/>
            <person name="Cho J.C."/>
        </authorList>
    </citation>
    <scope>NUCLEOTIDE SEQUENCE [LARGE SCALE GENOMIC DNA]</scope>
    <source>
        <strain evidence="1 2">IMCC3317</strain>
    </source>
</reference>
<gene>
    <name evidence="1" type="ORF">IMCC3317_00910</name>
</gene>
<name>A0A7L4ZDM4_9FLAO</name>
<dbReference type="RefSeq" id="WP_160127538.1">
    <property type="nucleotide sequence ID" value="NZ_CP019288.1"/>
</dbReference>
<evidence type="ECO:0000313" key="1">
    <source>
        <dbReference type="EMBL" id="QHI34747.1"/>
    </source>
</evidence>
<dbReference type="EMBL" id="CP019288">
    <property type="protein sequence ID" value="QHI34747.1"/>
    <property type="molecule type" value="Genomic_DNA"/>
</dbReference>
<proteinExistence type="predicted"/>
<dbReference type="Proteomes" id="UP000464657">
    <property type="component" value="Chromosome"/>
</dbReference>
<protein>
    <submittedName>
        <fullName evidence="1">Uncharacterized protein</fullName>
    </submittedName>
</protein>
<keyword evidence="2" id="KW-1185">Reference proteome</keyword>
<dbReference type="KEGG" id="kan:IMCC3317_00910"/>
<evidence type="ECO:0000313" key="2">
    <source>
        <dbReference type="Proteomes" id="UP000464657"/>
    </source>
</evidence>
<dbReference type="OrthoDB" id="1164208at2"/>
<dbReference type="AlphaFoldDB" id="A0A7L4ZDM4"/>